<dbReference type="PANTHER" id="PTHR43677:SF4">
    <property type="entry name" value="QUINONE OXIDOREDUCTASE-LIKE PROTEIN 2"/>
    <property type="match status" value="1"/>
</dbReference>
<sequence>MTTEPGTKSAVKTMRALFIEQLGGPEVLQVRELPLPLPRAGEVRLKVEAVGINFADILTVRGEYLTRTRLPLVPGMEYAGTVEALGEGVSGLQLGQRVAALGGSGGLAEYATVPVTSVLPVPPNLSAREAAAFPVSFYTAYFSLATLGQAREGETVVVQAAAGALGTASIQLAKAMGLQVIALASSEEKLQVARSLGADHAFLSGQKDLVATVKAAAGGNGANLVLEVVGGAGFQDSLAMLAFRGRVVVIGAASQEASSMRPVELMKKNLSVIGMWLTSMMGDANAMREANAFLSSVLENGQARPQVGQVFTLEQTGEAFEFIMSRASTGKVIIEP</sequence>
<name>L0A498_DEIPD</name>
<dbReference type="Gene3D" id="3.90.180.10">
    <property type="entry name" value="Medium-chain alcohol dehydrogenases, catalytic domain"/>
    <property type="match status" value="1"/>
</dbReference>
<reference evidence="3" key="1">
    <citation type="submission" date="2012-03" db="EMBL/GenBank/DDBJ databases">
        <title>Complete sequence of chromosome of Deinococcus peraridilitoris DSM 19664.</title>
        <authorList>
            <person name="Lucas S."/>
            <person name="Copeland A."/>
            <person name="Lapidus A."/>
            <person name="Glavina del Rio T."/>
            <person name="Dalin E."/>
            <person name="Tice H."/>
            <person name="Bruce D."/>
            <person name="Goodwin L."/>
            <person name="Pitluck S."/>
            <person name="Peters L."/>
            <person name="Mikhailova N."/>
            <person name="Lu M."/>
            <person name="Kyrpides N."/>
            <person name="Mavromatis K."/>
            <person name="Ivanova N."/>
            <person name="Brettin T."/>
            <person name="Detter J.C."/>
            <person name="Han C."/>
            <person name="Larimer F."/>
            <person name="Land M."/>
            <person name="Hauser L."/>
            <person name="Markowitz V."/>
            <person name="Cheng J.-F."/>
            <person name="Hugenholtz P."/>
            <person name="Woyke T."/>
            <person name="Wu D."/>
            <person name="Pukall R."/>
            <person name="Steenblock K."/>
            <person name="Brambilla E."/>
            <person name="Klenk H.-P."/>
            <person name="Eisen J.A."/>
        </authorList>
    </citation>
    <scope>NUCLEOTIDE SEQUENCE [LARGE SCALE GENOMIC DNA]</scope>
    <source>
        <strain evidence="3">DSM 19664 / LMG 22246 / CIP 109416 / KR-200</strain>
    </source>
</reference>
<dbReference type="Pfam" id="PF00107">
    <property type="entry name" value="ADH_zinc_N"/>
    <property type="match status" value="1"/>
</dbReference>
<dbReference type="SUPFAM" id="SSF51735">
    <property type="entry name" value="NAD(P)-binding Rossmann-fold domains"/>
    <property type="match status" value="1"/>
</dbReference>
<feature type="domain" description="Enoyl reductase (ER)" evidence="1">
    <location>
        <begin position="23"/>
        <end position="334"/>
    </location>
</feature>
<dbReference type="Proteomes" id="UP000010467">
    <property type="component" value="Chromosome"/>
</dbReference>
<dbReference type="InterPro" id="IPR013149">
    <property type="entry name" value="ADH-like_C"/>
</dbReference>
<evidence type="ECO:0000313" key="3">
    <source>
        <dbReference type="Proteomes" id="UP000010467"/>
    </source>
</evidence>
<evidence type="ECO:0000313" key="2">
    <source>
        <dbReference type="EMBL" id="AFZ67855.1"/>
    </source>
</evidence>
<dbReference type="InterPro" id="IPR051397">
    <property type="entry name" value="Zn-ADH-like_protein"/>
</dbReference>
<dbReference type="eggNOG" id="COG0604">
    <property type="taxonomic scope" value="Bacteria"/>
</dbReference>
<dbReference type="PATRIC" id="fig|937777.3.peg.2379"/>
<gene>
    <name evidence="2" type="ordered locus">Deipe_2377</name>
</gene>
<dbReference type="PANTHER" id="PTHR43677">
    <property type="entry name" value="SHORT-CHAIN DEHYDROGENASE/REDUCTASE"/>
    <property type="match status" value="1"/>
</dbReference>
<organism evidence="2 3">
    <name type="scientific">Deinococcus peraridilitoris (strain DSM 19664 / LMG 22246 / CIP 109416 / KR-200)</name>
    <dbReference type="NCBI Taxonomy" id="937777"/>
    <lineage>
        <taxon>Bacteria</taxon>
        <taxon>Thermotogati</taxon>
        <taxon>Deinococcota</taxon>
        <taxon>Deinococci</taxon>
        <taxon>Deinococcales</taxon>
        <taxon>Deinococcaceae</taxon>
        <taxon>Deinococcus</taxon>
    </lineage>
</organism>
<dbReference type="Pfam" id="PF08240">
    <property type="entry name" value="ADH_N"/>
    <property type="match status" value="1"/>
</dbReference>
<dbReference type="GO" id="GO:0016491">
    <property type="term" value="F:oxidoreductase activity"/>
    <property type="evidence" value="ECO:0007669"/>
    <property type="project" value="InterPro"/>
</dbReference>
<keyword evidence="3" id="KW-1185">Reference proteome</keyword>
<dbReference type="InterPro" id="IPR020843">
    <property type="entry name" value="ER"/>
</dbReference>
<evidence type="ECO:0000259" key="1">
    <source>
        <dbReference type="SMART" id="SM00829"/>
    </source>
</evidence>
<proteinExistence type="predicted"/>
<protein>
    <submittedName>
        <fullName evidence="2">Zn-dependent oxidoreductase, NADPH:quinone reductase</fullName>
    </submittedName>
</protein>
<dbReference type="EMBL" id="CP003382">
    <property type="protein sequence ID" value="AFZ67855.1"/>
    <property type="molecule type" value="Genomic_DNA"/>
</dbReference>
<dbReference type="RefSeq" id="WP_015236157.1">
    <property type="nucleotide sequence ID" value="NC_019793.1"/>
</dbReference>
<dbReference type="AlphaFoldDB" id="L0A498"/>
<dbReference type="InterPro" id="IPR036291">
    <property type="entry name" value="NAD(P)-bd_dom_sf"/>
</dbReference>
<dbReference type="InterPro" id="IPR013154">
    <property type="entry name" value="ADH-like_N"/>
</dbReference>
<dbReference type="SMART" id="SM00829">
    <property type="entry name" value="PKS_ER"/>
    <property type="match status" value="1"/>
</dbReference>
<dbReference type="SUPFAM" id="SSF50129">
    <property type="entry name" value="GroES-like"/>
    <property type="match status" value="1"/>
</dbReference>
<dbReference type="KEGG" id="dpd:Deipe_2377"/>
<accession>L0A498</accession>
<dbReference type="STRING" id="937777.Deipe_2377"/>
<dbReference type="InterPro" id="IPR011032">
    <property type="entry name" value="GroES-like_sf"/>
</dbReference>
<dbReference type="CDD" id="cd08241">
    <property type="entry name" value="QOR1"/>
    <property type="match status" value="1"/>
</dbReference>
<dbReference type="Gene3D" id="3.40.50.720">
    <property type="entry name" value="NAD(P)-binding Rossmann-like Domain"/>
    <property type="match status" value="1"/>
</dbReference>
<dbReference type="HOGENOM" id="CLU_026673_3_1_0"/>